<feature type="signal peptide" evidence="1">
    <location>
        <begin position="1"/>
        <end position="18"/>
    </location>
</feature>
<protein>
    <recommendedName>
        <fullName evidence="4">Secreted protein</fullName>
    </recommendedName>
</protein>
<reference evidence="3" key="1">
    <citation type="submission" date="2023-07" db="EMBL/GenBank/DDBJ databases">
        <title>30 novel species of actinomycetes from the DSMZ collection.</title>
        <authorList>
            <person name="Nouioui I."/>
        </authorList>
    </citation>
    <scope>NUCLEOTIDE SEQUENCE [LARGE SCALE GENOMIC DNA]</scope>
    <source>
        <strain evidence="3">DSM 44938</strain>
    </source>
</reference>
<sequence length="123" mass="12423">MKSAKFAASAAVLTMVSAGVTTGCDLQQAVDCARLALEVASSVEHLEQAAGSDDPTAIVDAADAVVDDLSELRDSVDDEDVRDAANSVEEAVESIRGGVVDGTEVDLTPLGDAAASLTDVCSP</sequence>
<feature type="chain" id="PRO_5045096031" description="Secreted protein" evidence="1">
    <location>
        <begin position="19"/>
        <end position="123"/>
    </location>
</feature>
<organism evidence="2 3">
    <name type="scientific">Streptomyces litchfieldiae</name>
    <dbReference type="NCBI Taxonomy" id="3075543"/>
    <lineage>
        <taxon>Bacteria</taxon>
        <taxon>Bacillati</taxon>
        <taxon>Actinomycetota</taxon>
        <taxon>Actinomycetes</taxon>
        <taxon>Kitasatosporales</taxon>
        <taxon>Streptomycetaceae</taxon>
        <taxon>Streptomyces</taxon>
    </lineage>
</organism>
<evidence type="ECO:0008006" key="4">
    <source>
        <dbReference type="Google" id="ProtNLM"/>
    </source>
</evidence>
<dbReference type="RefSeq" id="WP_311704097.1">
    <property type="nucleotide sequence ID" value="NZ_JAVREL010000004.1"/>
</dbReference>
<evidence type="ECO:0000313" key="3">
    <source>
        <dbReference type="Proteomes" id="UP001183246"/>
    </source>
</evidence>
<gene>
    <name evidence="2" type="ORF">RM590_10140</name>
</gene>
<keyword evidence="1" id="KW-0732">Signal</keyword>
<dbReference type="Proteomes" id="UP001183246">
    <property type="component" value="Unassembled WGS sequence"/>
</dbReference>
<evidence type="ECO:0000313" key="2">
    <source>
        <dbReference type="EMBL" id="MDT0342973.1"/>
    </source>
</evidence>
<keyword evidence="3" id="KW-1185">Reference proteome</keyword>
<comment type="caution">
    <text evidence="2">The sequence shown here is derived from an EMBL/GenBank/DDBJ whole genome shotgun (WGS) entry which is preliminary data.</text>
</comment>
<proteinExistence type="predicted"/>
<name>A0ABU2MNQ1_9ACTN</name>
<dbReference type="PROSITE" id="PS51257">
    <property type="entry name" value="PROKAR_LIPOPROTEIN"/>
    <property type="match status" value="1"/>
</dbReference>
<dbReference type="EMBL" id="JAVREL010000004">
    <property type="protein sequence ID" value="MDT0342973.1"/>
    <property type="molecule type" value="Genomic_DNA"/>
</dbReference>
<evidence type="ECO:0000256" key="1">
    <source>
        <dbReference type="SAM" id="SignalP"/>
    </source>
</evidence>
<accession>A0ABU2MNQ1</accession>